<keyword evidence="4" id="KW-1185">Reference proteome</keyword>
<evidence type="ECO:0000313" key="4">
    <source>
        <dbReference type="Proteomes" id="UP000053820"/>
    </source>
</evidence>
<dbReference type="Pfam" id="PF24883">
    <property type="entry name" value="NPHP3_N"/>
    <property type="match status" value="1"/>
</dbReference>
<dbReference type="InterPro" id="IPR056884">
    <property type="entry name" value="NPHP3-like_N"/>
</dbReference>
<accession>A0A0C9VW63</accession>
<evidence type="ECO:0000313" key="3">
    <source>
        <dbReference type="EMBL" id="KIJ62410.1"/>
    </source>
</evidence>
<dbReference type="PANTHER" id="PTHR10039:SF17">
    <property type="entry name" value="FUNGAL STAND N-TERMINAL GOODBYE DOMAIN-CONTAINING PROTEIN-RELATED"/>
    <property type="match status" value="1"/>
</dbReference>
<dbReference type="AlphaFoldDB" id="A0A0C9VW63"/>
<feature type="domain" description="NACHT" evidence="2">
    <location>
        <begin position="404"/>
        <end position="554"/>
    </location>
</feature>
<dbReference type="PANTHER" id="PTHR10039">
    <property type="entry name" value="AMELOGENIN"/>
    <property type="match status" value="1"/>
</dbReference>
<protein>
    <recommendedName>
        <fullName evidence="2">NACHT domain-containing protein</fullName>
    </recommendedName>
</protein>
<sequence length="919" mass="101303">MNTGNQTQNRDAIGQPMDGRFTIKASGIEIRNQARGRVVGSRRFFVNFSVGDVLQSTGDAKEKKKRAAWNDTLFFNGEDSSVLEIGLYQKRSFSPDKYVGGFKGTVGALVGRIADGVIEEALNKAVAGGRVAPTGITVKFGLSVERSTETAGVEHLRAEDARTEANGAVNVLNSTPQAVGHVTGAVDTIGNLAAEAQTIDNTWGVLLGRIRLLTTIVDGIAEIHPYVSLAWSVLSAANKIIINQQARDDRIVRLAGTMNDAFAFVHDAEPLKAVKAHLKVITLLVQQATECGYFIAEYAKQNSFLTRTMKYTFSDIDARITEYENKLLELKNAFLQGVAVHTAVTVFRIMNRVQDISTAIDLNDMPYASGARYTREKGCLPGTRETFIGEICDIINNPADDAPRVCLLTGVAGSGKSAIAHSVARLYDRQHRLGSSYCFDTSHAATRHPGNFFSTIARDLSDHDPQYKECLWEVVKDKRTLRMSTSPVEQLEEFIARPSEHLDVIGPIIVVVDALDESGDRTARQSLLSALSKQITESKLPTNLRLLITARPESDILAMLSSSQVAHKQLDDVDTTLVDADIGKFVKDSLCGYHELDLRWHDQEWCRLLVLHSQHLFQWASTACNFIKGGGFVGLDPCQQLELLLRTTGGDTPRPLDVLYRTILGQLFNPAAVDQFRDVMGVVLALNEPLSLSALQGMFHGEVNFRRILQPMGSLLAGVVNEQKPIQPLHTSFRDFLLDGDRSLAFHVSITSQHQHNIGLASIACMQRMLKFNMCNLQDSRVLNSQVDGLQERVKAAIPSYLAYSCQYWMEHLHHVECSQDVLDQVTDVFKTCFPYWLEAISLLSQLVPVTYISSAQQSCALLQKWAKGSEVASLAAEAVHFIEGFAPVIQDSTPHLYLSAMPHTPSKSALRAFHKPGL</sequence>
<name>A0A0C9VW63_9AGAM</name>
<evidence type="ECO:0000259" key="2">
    <source>
        <dbReference type="PROSITE" id="PS50837"/>
    </source>
</evidence>
<dbReference type="OrthoDB" id="3267051at2759"/>
<dbReference type="Proteomes" id="UP000053820">
    <property type="component" value="Unassembled WGS sequence"/>
</dbReference>
<keyword evidence="1" id="KW-0677">Repeat</keyword>
<dbReference type="InterPro" id="IPR007111">
    <property type="entry name" value="NACHT_NTPase"/>
</dbReference>
<proteinExistence type="predicted"/>
<dbReference type="InterPro" id="IPR003593">
    <property type="entry name" value="AAA+_ATPase"/>
</dbReference>
<dbReference type="InterPro" id="IPR027417">
    <property type="entry name" value="P-loop_NTPase"/>
</dbReference>
<organism evidence="3 4">
    <name type="scientific">Hydnomerulius pinastri MD-312</name>
    <dbReference type="NCBI Taxonomy" id="994086"/>
    <lineage>
        <taxon>Eukaryota</taxon>
        <taxon>Fungi</taxon>
        <taxon>Dikarya</taxon>
        <taxon>Basidiomycota</taxon>
        <taxon>Agaricomycotina</taxon>
        <taxon>Agaricomycetes</taxon>
        <taxon>Agaricomycetidae</taxon>
        <taxon>Boletales</taxon>
        <taxon>Boletales incertae sedis</taxon>
        <taxon>Leucogyrophana</taxon>
    </lineage>
</organism>
<dbReference type="SUPFAM" id="SSF52540">
    <property type="entry name" value="P-loop containing nucleoside triphosphate hydrolases"/>
    <property type="match status" value="1"/>
</dbReference>
<evidence type="ECO:0000256" key="1">
    <source>
        <dbReference type="ARBA" id="ARBA00022737"/>
    </source>
</evidence>
<dbReference type="EMBL" id="KN839855">
    <property type="protein sequence ID" value="KIJ62410.1"/>
    <property type="molecule type" value="Genomic_DNA"/>
</dbReference>
<dbReference type="Gene3D" id="3.40.50.300">
    <property type="entry name" value="P-loop containing nucleotide triphosphate hydrolases"/>
    <property type="match status" value="1"/>
</dbReference>
<gene>
    <name evidence="3" type="ORF">HYDPIDRAFT_30383</name>
</gene>
<dbReference type="PROSITE" id="PS50837">
    <property type="entry name" value="NACHT"/>
    <property type="match status" value="1"/>
</dbReference>
<dbReference type="HOGENOM" id="CLU_000288_6_0_1"/>
<reference evidence="3 4" key="1">
    <citation type="submission" date="2014-04" db="EMBL/GenBank/DDBJ databases">
        <title>Evolutionary Origins and Diversification of the Mycorrhizal Mutualists.</title>
        <authorList>
            <consortium name="DOE Joint Genome Institute"/>
            <consortium name="Mycorrhizal Genomics Consortium"/>
            <person name="Kohler A."/>
            <person name="Kuo A."/>
            <person name="Nagy L.G."/>
            <person name="Floudas D."/>
            <person name="Copeland A."/>
            <person name="Barry K.W."/>
            <person name="Cichocki N."/>
            <person name="Veneault-Fourrey C."/>
            <person name="LaButti K."/>
            <person name="Lindquist E.A."/>
            <person name="Lipzen A."/>
            <person name="Lundell T."/>
            <person name="Morin E."/>
            <person name="Murat C."/>
            <person name="Riley R."/>
            <person name="Ohm R."/>
            <person name="Sun H."/>
            <person name="Tunlid A."/>
            <person name="Henrissat B."/>
            <person name="Grigoriev I.V."/>
            <person name="Hibbett D.S."/>
            <person name="Martin F."/>
        </authorList>
    </citation>
    <scope>NUCLEOTIDE SEQUENCE [LARGE SCALE GENOMIC DNA]</scope>
    <source>
        <strain evidence="3 4">MD-312</strain>
    </source>
</reference>
<dbReference type="SMART" id="SM00382">
    <property type="entry name" value="AAA"/>
    <property type="match status" value="1"/>
</dbReference>